<evidence type="ECO:0000256" key="6">
    <source>
        <dbReference type="ARBA" id="ARBA00023242"/>
    </source>
</evidence>
<gene>
    <name evidence="9" type="ORF">NDN08_005177</name>
</gene>
<dbReference type="SMART" id="SM00355">
    <property type="entry name" value="ZnF_C2H2"/>
    <property type="match status" value="4"/>
</dbReference>
<dbReference type="InterPro" id="IPR050331">
    <property type="entry name" value="Zinc_finger"/>
</dbReference>
<evidence type="ECO:0000259" key="8">
    <source>
        <dbReference type="PROSITE" id="PS50157"/>
    </source>
</evidence>
<evidence type="ECO:0000256" key="4">
    <source>
        <dbReference type="ARBA" id="ARBA00022771"/>
    </source>
</evidence>
<evidence type="ECO:0000256" key="3">
    <source>
        <dbReference type="ARBA" id="ARBA00022737"/>
    </source>
</evidence>
<protein>
    <recommendedName>
        <fullName evidence="8">C2H2-type domain-containing protein</fullName>
    </recommendedName>
</protein>
<feature type="domain" description="C2H2-type" evidence="8">
    <location>
        <begin position="138"/>
        <end position="166"/>
    </location>
</feature>
<keyword evidence="2" id="KW-0479">Metal-binding</keyword>
<proteinExistence type="predicted"/>
<dbReference type="Gene3D" id="3.30.160.60">
    <property type="entry name" value="Classic Zinc Finger"/>
    <property type="match status" value="3"/>
</dbReference>
<sequence length="167" mass="18954">MSVSLETKKPVIMTKMTLDFLVTPSFDSPAISDVSVQTSSESTLTFSELKNSCLECHDSFSFKASLLFHLAQKHGAEGIICCTHCSLGFKRKSDQRKHNLTVHERYRPFACESCKASFYLKKDLVKHDSSVHKKLKPFICTLCGSKFGKKEHMTRHVRSVHEKKPRS</sequence>
<keyword evidence="4 7" id="KW-0863">Zinc-finger</keyword>
<dbReference type="PROSITE" id="PS00028">
    <property type="entry name" value="ZINC_FINGER_C2H2_1"/>
    <property type="match status" value="4"/>
</dbReference>
<dbReference type="InterPro" id="IPR013087">
    <property type="entry name" value="Znf_C2H2_type"/>
</dbReference>
<feature type="domain" description="C2H2-type" evidence="8">
    <location>
        <begin position="109"/>
        <end position="137"/>
    </location>
</feature>
<dbReference type="InterPro" id="IPR036236">
    <property type="entry name" value="Znf_C2H2_sf"/>
</dbReference>
<name>A0AAV8V439_9RHOD</name>
<keyword evidence="6" id="KW-0539">Nucleus</keyword>
<evidence type="ECO:0000256" key="1">
    <source>
        <dbReference type="ARBA" id="ARBA00004123"/>
    </source>
</evidence>
<comment type="caution">
    <text evidence="9">The sequence shown here is derived from an EMBL/GenBank/DDBJ whole genome shotgun (WGS) entry which is preliminary data.</text>
</comment>
<dbReference type="GO" id="GO:0010468">
    <property type="term" value="P:regulation of gene expression"/>
    <property type="evidence" value="ECO:0007669"/>
    <property type="project" value="TreeGrafter"/>
</dbReference>
<evidence type="ECO:0000256" key="2">
    <source>
        <dbReference type="ARBA" id="ARBA00022723"/>
    </source>
</evidence>
<evidence type="ECO:0000313" key="10">
    <source>
        <dbReference type="Proteomes" id="UP001157974"/>
    </source>
</evidence>
<feature type="domain" description="C2H2-type" evidence="8">
    <location>
        <begin position="80"/>
        <end position="108"/>
    </location>
</feature>
<evidence type="ECO:0000256" key="7">
    <source>
        <dbReference type="PROSITE-ProRule" id="PRU00042"/>
    </source>
</evidence>
<dbReference type="PANTHER" id="PTHR16515:SF49">
    <property type="entry name" value="GASTRULA ZINC FINGER PROTEIN XLCGF49.1-LIKE-RELATED"/>
    <property type="match status" value="1"/>
</dbReference>
<dbReference type="PROSITE" id="PS50157">
    <property type="entry name" value="ZINC_FINGER_C2H2_2"/>
    <property type="match status" value="3"/>
</dbReference>
<dbReference type="GO" id="GO:0008270">
    <property type="term" value="F:zinc ion binding"/>
    <property type="evidence" value="ECO:0007669"/>
    <property type="project" value="UniProtKB-KW"/>
</dbReference>
<organism evidence="9 10">
    <name type="scientific">Rhodosorus marinus</name>
    <dbReference type="NCBI Taxonomy" id="101924"/>
    <lineage>
        <taxon>Eukaryota</taxon>
        <taxon>Rhodophyta</taxon>
        <taxon>Stylonematophyceae</taxon>
        <taxon>Stylonematales</taxon>
        <taxon>Stylonemataceae</taxon>
        <taxon>Rhodosorus</taxon>
    </lineage>
</organism>
<reference evidence="9 10" key="1">
    <citation type="journal article" date="2023" name="Nat. Commun.">
        <title>Origin of minicircular mitochondrial genomes in red algae.</title>
        <authorList>
            <person name="Lee Y."/>
            <person name="Cho C.H."/>
            <person name="Lee Y.M."/>
            <person name="Park S.I."/>
            <person name="Yang J.H."/>
            <person name="West J.A."/>
            <person name="Bhattacharya D."/>
            <person name="Yoon H.S."/>
        </authorList>
    </citation>
    <scope>NUCLEOTIDE SEQUENCE [LARGE SCALE GENOMIC DNA]</scope>
    <source>
        <strain evidence="9 10">CCMP1338</strain>
        <tissue evidence="9">Whole cell</tissue>
    </source>
</reference>
<evidence type="ECO:0000256" key="5">
    <source>
        <dbReference type="ARBA" id="ARBA00022833"/>
    </source>
</evidence>
<keyword evidence="10" id="KW-1185">Reference proteome</keyword>
<keyword evidence="5" id="KW-0862">Zinc</keyword>
<keyword evidence="3" id="KW-0677">Repeat</keyword>
<accession>A0AAV8V439</accession>
<dbReference type="GO" id="GO:0005634">
    <property type="term" value="C:nucleus"/>
    <property type="evidence" value="ECO:0007669"/>
    <property type="project" value="UniProtKB-SubCell"/>
</dbReference>
<dbReference type="AlphaFoldDB" id="A0AAV8V439"/>
<dbReference type="PANTHER" id="PTHR16515">
    <property type="entry name" value="PR DOMAIN ZINC FINGER PROTEIN"/>
    <property type="match status" value="1"/>
</dbReference>
<comment type="subcellular location">
    <subcellularLocation>
        <location evidence="1">Nucleus</location>
    </subcellularLocation>
</comment>
<dbReference type="SUPFAM" id="SSF57667">
    <property type="entry name" value="beta-beta-alpha zinc fingers"/>
    <property type="match status" value="1"/>
</dbReference>
<dbReference type="EMBL" id="JAMWBK010000001">
    <property type="protein sequence ID" value="KAJ8908468.1"/>
    <property type="molecule type" value="Genomic_DNA"/>
</dbReference>
<dbReference type="Proteomes" id="UP001157974">
    <property type="component" value="Unassembled WGS sequence"/>
</dbReference>
<evidence type="ECO:0000313" key="9">
    <source>
        <dbReference type="EMBL" id="KAJ8908468.1"/>
    </source>
</evidence>